<gene>
    <name evidence="1" type="ORF">SBA5_410055</name>
</gene>
<sequence>MTYSGAGIVARGISFLERSEEARV</sequence>
<accession>A0A2N9LLL2</accession>
<dbReference type="Proteomes" id="UP000239735">
    <property type="component" value="Unassembled WGS sequence"/>
</dbReference>
<proteinExistence type="predicted"/>
<organism evidence="1 2">
    <name type="scientific">Candidatus Sulfuritelmatomonas gaucii</name>
    <dbReference type="NCBI Taxonomy" id="2043161"/>
    <lineage>
        <taxon>Bacteria</taxon>
        <taxon>Pseudomonadati</taxon>
        <taxon>Acidobacteriota</taxon>
        <taxon>Terriglobia</taxon>
        <taxon>Terriglobales</taxon>
        <taxon>Acidobacteriaceae</taxon>
        <taxon>Candidatus Sulfuritelmatomonas</taxon>
    </lineage>
</organism>
<evidence type="ECO:0000313" key="2">
    <source>
        <dbReference type="Proteomes" id="UP000239735"/>
    </source>
</evidence>
<dbReference type="AlphaFoldDB" id="A0A2N9LLL2"/>
<evidence type="ECO:0000313" key="1">
    <source>
        <dbReference type="EMBL" id="SPE24013.1"/>
    </source>
</evidence>
<dbReference type="EMBL" id="OKRB01000099">
    <property type="protein sequence ID" value="SPE24013.1"/>
    <property type="molecule type" value="Genomic_DNA"/>
</dbReference>
<name>A0A2N9LLL2_9BACT</name>
<reference evidence="2" key="1">
    <citation type="submission" date="2018-02" db="EMBL/GenBank/DDBJ databases">
        <authorList>
            <person name="Hausmann B."/>
        </authorList>
    </citation>
    <scope>NUCLEOTIDE SEQUENCE [LARGE SCALE GENOMIC DNA]</scope>
    <source>
        <strain evidence="2">Peat soil MAG SbA5</strain>
    </source>
</reference>
<protein>
    <submittedName>
        <fullName evidence="1">Uncharacterized protein</fullName>
    </submittedName>
</protein>